<dbReference type="OrthoDB" id="5918833at2"/>
<dbReference type="AlphaFoldDB" id="A0A1S6HNI9"/>
<dbReference type="PROSITE" id="PS50977">
    <property type="entry name" value="HTH_TETR_2"/>
    <property type="match status" value="1"/>
</dbReference>
<feature type="domain" description="HTH tetR-type" evidence="3">
    <location>
        <begin position="9"/>
        <end position="69"/>
    </location>
</feature>
<organism evidence="4 5">
    <name type="scientific">Shewanella psychrophila</name>
    <dbReference type="NCBI Taxonomy" id="225848"/>
    <lineage>
        <taxon>Bacteria</taxon>
        <taxon>Pseudomonadati</taxon>
        <taxon>Pseudomonadota</taxon>
        <taxon>Gammaproteobacteria</taxon>
        <taxon>Alteromonadales</taxon>
        <taxon>Shewanellaceae</taxon>
        <taxon>Shewanella</taxon>
    </lineage>
</organism>
<evidence type="ECO:0000256" key="2">
    <source>
        <dbReference type="PROSITE-ProRule" id="PRU00335"/>
    </source>
</evidence>
<proteinExistence type="predicted"/>
<name>A0A1S6HNI9_9GAMM</name>
<dbReference type="Proteomes" id="UP000189545">
    <property type="component" value="Chromosome"/>
</dbReference>
<dbReference type="GO" id="GO:0003677">
    <property type="term" value="F:DNA binding"/>
    <property type="evidence" value="ECO:0007669"/>
    <property type="project" value="UniProtKB-UniRule"/>
</dbReference>
<dbReference type="SUPFAM" id="SSF46689">
    <property type="entry name" value="Homeodomain-like"/>
    <property type="match status" value="1"/>
</dbReference>
<reference evidence="4 5" key="1">
    <citation type="submission" date="2016-03" db="EMBL/GenBank/DDBJ databases">
        <title>Complete genome sequence of Shewanella psychrophila WP2, a deep sea bacterium isolated from west Pacific sediment.</title>
        <authorList>
            <person name="Xu G."/>
            <person name="Jian H."/>
        </authorList>
    </citation>
    <scope>NUCLEOTIDE SEQUENCE [LARGE SCALE GENOMIC DNA]</scope>
    <source>
        <strain evidence="4 5">WP2</strain>
    </source>
</reference>
<gene>
    <name evidence="4" type="ORF">Sps_01918</name>
</gene>
<protein>
    <submittedName>
        <fullName evidence="4">Transcriptional regulator, TetR family</fullName>
    </submittedName>
</protein>
<accession>A0A1S6HNI9</accession>
<sequence>MPAPKHTIAEQEKLILDAAAQCILDTSLIDFKMSAIAKKAGLSMGSVYKHIQSKEDVLVALSVRLDSQASNVIRFILALPYSLPAKIVAINLVSQESMYIYSFSYQLLTMISSRDLLAKASDKWLAKLSLVSTEIRFQFQDALREAVGSEELLCEEEEKEALIEEFMLLHWAVNIGSPQILNHPHETHINEAKVNVNVPLTLGHPLMRATIRMTNCYPWKYPVTRKELSEIEQVLIKNDLR</sequence>
<dbReference type="InterPro" id="IPR009057">
    <property type="entry name" value="Homeodomain-like_sf"/>
</dbReference>
<dbReference type="PRINTS" id="PR00455">
    <property type="entry name" value="HTHTETR"/>
</dbReference>
<dbReference type="RefSeq" id="WP_077752291.1">
    <property type="nucleotide sequence ID" value="NZ_CP014782.1"/>
</dbReference>
<feature type="DNA-binding region" description="H-T-H motif" evidence="2">
    <location>
        <begin position="32"/>
        <end position="51"/>
    </location>
</feature>
<dbReference type="Gene3D" id="1.10.357.10">
    <property type="entry name" value="Tetracycline Repressor, domain 2"/>
    <property type="match status" value="1"/>
</dbReference>
<dbReference type="KEGG" id="spsw:Sps_01918"/>
<dbReference type="EMBL" id="CP014782">
    <property type="protein sequence ID" value="AQS37078.1"/>
    <property type="molecule type" value="Genomic_DNA"/>
</dbReference>
<evidence type="ECO:0000313" key="4">
    <source>
        <dbReference type="EMBL" id="AQS37078.1"/>
    </source>
</evidence>
<dbReference type="InterPro" id="IPR001647">
    <property type="entry name" value="HTH_TetR"/>
</dbReference>
<evidence type="ECO:0000256" key="1">
    <source>
        <dbReference type="ARBA" id="ARBA00023125"/>
    </source>
</evidence>
<keyword evidence="1 2" id="KW-0238">DNA-binding</keyword>
<dbReference type="STRING" id="225848.Sps_01918"/>
<evidence type="ECO:0000259" key="3">
    <source>
        <dbReference type="PROSITE" id="PS50977"/>
    </source>
</evidence>
<dbReference type="Pfam" id="PF00440">
    <property type="entry name" value="TetR_N"/>
    <property type="match status" value="1"/>
</dbReference>
<evidence type="ECO:0000313" key="5">
    <source>
        <dbReference type="Proteomes" id="UP000189545"/>
    </source>
</evidence>
<keyword evidence="5" id="KW-1185">Reference proteome</keyword>